<evidence type="ECO:0000256" key="7">
    <source>
        <dbReference type="ARBA" id="ARBA00022946"/>
    </source>
</evidence>
<sequence length="477" mass="53398">MEFSMSYSSLRLPATIPPQRYHASSRFTRSIPVKATKSSNLPSKCSSNINLNLPVGLYGENKLSKSLLFDQNKRDSIRAFAQAESGDAEPVNTKATDDSVFARASRFGAACYTFIRPYAIRQALISSVCLYARVLNENQLVLQWPLWLKAFPGLIAIFFAHAYQNGINQVFDIDIDRINKPYLPLSSGELSLKHAWLMMSFGVLSGLLIFRLCNADLISTALYCLGLLLATFYSAPPFRFKGSSLATVMVIPMTNFIKSVGILYTANASLGRPFMWSPQTIFILAFSTIFFVAGCPLKDISDVEGDMKHNIRTFAARFGAKNIVYFAVGLLLLNYIGAIAAAILLPQAFKRSVMLPGHIFPALMLLFQARKLDKANYGKEQSANFFQFFWLLLLSEFVLFPFIELVEFSTSAASQAYRDRWPREYIAIERLAISGCLQANWDPCPSFFVATSLFLRFNVVTRCYRTISSVVTSPAYL</sequence>
<dbReference type="InterPro" id="IPR044878">
    <property type="entry name" value="UbiA_sf"/>
</dbReference>
<evidence type="ECO:0000256" key="2">
    <source>
        <dbReference type="ARBA" id="ARBA00005985"/>
    </source>
</evidence>
<dbReference type="Proteomes" id="UP001187192">
    <property type="component" value="Unassembled WGS sequence"/>
</dbReference>
<evidence type="ECO:0000256" key="6">
    <source>
        <dbReference type="ARBA" id="ARBA00022692"/>
    </source>
</evidence>
<comment type="subcellular location">
    <subcellularLocation>
        <location evidence="1">Plastid</location>
        <location evidence="1">Chloroplast membrane</location>
        <topology evidence="1">Multi-pass membrane protein</topology>
    </subcellularLocation>
</comment>
<feature type="transmembrane region" description="Helical" evidence="10">
    <location>
        <begin position="276"/>
        <end position="294"/>
    </location>
</feature>
<dbReference type="Gene3D" id="1.10.357.140">
    <property type="entry name" value="UbiA prenyltransferase"/>
    <property type="match status" value="1"/>
</dbReference>
<dbReference type="PANTHER" id="PTHR43009:SF10">
    <property type="entry name" value="HOMOGENTISATE SOLANESYLTRANSFERASE, CHLOROPLASTIC"/>
    <property type="match status" value="1"/>
</dbReference>
<gene>
    <name evidence="11" type="ORF">TIFTF001_008881</name>
</gene>
<evidence type="ECO:0000313" key="12">
    <source>
        <dbReference type="Proteomes" id="UP001187192"/>
    </source>
</evidence>
<evidence type="ECO:0000256" key="9">
    <source>
        <dbReference type="ARBA" id="ARBA00023136"/>
    </source>
</evidence>
<protein>
    <submittedName>
        <fullName evidence="11">Uncharacterized protein</fullName>
    </submittedName>
</protein>
<keyword evidence="9 10" id="KW-0472">Membrane</keyword>
<organism evidence="11 12">
    <name type="scientific">Ficus carica</name>
    <name type="common">Common fig</name>
    <dbReference type="NCBI Taxonomy" id="3494"/>
    <lineage>
        <taxon>Eukaryota</taxon>
        <taxon>Viridiplantae</taxon>
        <taxon>Streptophyta</taxon>
        <taxon>Embryophyta</taxon>
        <taxon>Tracheophyta</taxon>
        <taxon>Spermatophyta</taxon>
        <taxon>Magnoliopsida</taxon>
        <taxon>eudicotyledons</taxon>
        <taxon>Gunneridae</taxon>
        <taxon>Pentapetalae</taxon>
        <taxon>rosids</taxon>
        <taxon>fabids</taxon>
        <taxon>Rosales</taxon>
        <taxon>Moraceae</taxon>
        <taxon>Ficeae</taxon>
        <taxon>Ficus</taxon>
    </lineage>
</organism>
<evidence type="ECO:0000256" key="8">
    <source>
        <dbReference type="ARBA" id="ARBA00022989"/>
    </source>
</evidence>
<feature type="transmembrane region" description="Helical" evidence="10">
    <location>
        <begin position="323"/>
        <end position="345"/>
    </location>
</feature>
<comment type="similarity">
    <text evidence="2">Belongs to the UbiA prenyltransferase family.</text>
</comment>
<keyword evidence="4" id="KW-0934">Plastid</keyword>
<dbReference type="GO" id="GO:0031969">
    <property type="term" value="C:chloroplast membrane"/>
    <property type="evidence" value="ECO:0007669"/>
    <property type="project" value="UniProtKB-SubCell"/>
</dbReference>
<dbReference type="Pfam" id="PF01040">
    <property type="entry name" value="UbiA"/>
    <property type="match status" value="1"/>
</dbReference>
<proteinExistence type="inferred from homology"/>
<keyword evidence="3" id="KW-0150">Chloroplast</keyword>
<dbReference type="GO" id="GO:0016765">
    <property type="term" value="F:transferase activity, transferring alkyl or aryl (other than methyl) groups"/>
    <property type="evidence" value="ECO:0007669"/>
    <property type="project" value="InterPro"/>
</dbReference>
<feature type="transmembrane region" description="Helical" evidence="10">
    <location>
        <begin position="389"/>
        <end position="408"/>
    </location>
</feature>
<evidence type="ECO:0000313" key="11">
    <source>
        <dbReference type="EMBL" id="GMN39648.1"/>
    </source>
</evidence>
<evidence type="ECO:0000256" key="10">
    <source>
        <dbReference type="SAM" id="Phobius"/>
    </source>
</evidence>
<keyword evidence="12" id="KW-1185">Reference proteome</keyword>
<evidence type="ECO:0000256" key="4">
    <source>
        <dbReference type="ARBA" id="ARBA00022640"/>
    </source>
</evidence>
<evidence type="ECO:0000256" key="3">
    <source>
        <dbReference type="ARBA" id="ARBA00022528"/>
    </source>
</evidence>
<name>A0AA87ZNU8_FICCA</name>
<dbReference type="AlphaFoldDB" id="A0AA87ZNU8"/>
<keyword evidence="7" id="KW-0809">Transit peptide</keyword>
<accession>A0AA87ZNU8</accession>
<keyword evidence="5" id="KW-0808">Transferase</keyword>
<dbReference type="Gene3D" id="1.20.120.1780">
    <property type="entry name" value="UbiA prenyltransferase"/>
    <property type="match status" value="1"/>
</dbReference>
<dbReference type="EMBL" id="BTGU01000009">
    <property type="protein sequence ID" value="GMN39648.1"/>
    <property type="molecule type" value="Genomic_DNA"/>
</dbReference>
<keyword evidence="6 10" id="KW-0812">Transmembrane</keyword>
<dbReference type="InterPro" id="IPR000537">
    <property type="entry name" value="UbiA_prenyltransferase"/>
</dbReference>
<comment type="caution">
    <text evidence="11">The sequence shown here is derived from an EMBL/GenBank/DDBJ whole genome shotgun (WGS) entry which is preliminary data.</text>
</comment>
<reference evidence="11" key="1">
    <citation type="submission" date="2023-07" db="EMBL/GenBank/DDBJ databases">
        <title>draft genome sequence of fig (Ficus carica).</title>
        <authorList>
            <person name="Takahashi T."/>
            <person name="Nishimura K."/>
        </authorList>
    </citation>
    <scope>NUCLEOTIDE SEQUENCE</scope>
</reference>
<dbReference type="PANTHER" id="PTHR43009">
    <property type="entry name" value="HOMOGENTISATE SOLANESYLTRANSFERASE, CHLOROPLASTIC"/>
    <property type="match status" value="1"/>
</dbReference>
<evidence type="ECO:0000256" key="5">
    <source>
        <dbReference type="ARBA" id="ARBA00022679"/>
    </source>
</evidence>
<evidence type="ECO:0000256" key="1">
    <source>
        <dbReference type="ARBA" id="ARBA00004508"/>
    </source>
</evidence>
<keyword evidence="8 10" id="KW-1133">Transmembrane helix</keyword>
<feature type="transmembrane region" description="Helical" evidence="10">
    <location>
        <begin position="244"/>
        <end position="264"/>
    </location>
</feature>